<keyword evidence="2" id="KW-0596">Phosphopantetheine</keyword>
<evidence type="ECO:0000313" key="6">
    <source>
        <dbReference type="Proteomes" id="UP001236663"/>
    </source>
</evidence>
<dbReference type="PROSITE" id="PS00012">
    <property type="entry name" value="PHOSPHOPANTETHEINE"/>
    <property type="match status" value="2"/>
</dbReference>
<dbReference type="InterPro" id="IPR010071">
    <property type="entry name" value="AA_adenyl_dom"/>
</dbReference>
<dbReference type="Proteomes" id="UP001236663">
    <property type="component" value="Unassembled WGS sequence"/>
</dbReference>
<name>A0ABT8CBV7_9BACT</name>
<organism evidence="5 6">
    <name type="scientific">Cyclobacterium jeungdonense</name>
    <dbReference type="NCBI Taxonomy" id="708087"/>
    <lineage>
        <taxon>Bacteria</taxon>
        <taxon>Pseudomonadati</taxon>
        <taxon>Bacteroidota</taxon>
        <taxon>Cytophagia</taxon>
        <taxon>Cytophagales</taxon>
        <taxon>Cyclobacteriaceae</taxon>
        <taxon>Cyclobacterium</taxon>
    </lineage>
</organism>
<dbReference type="Gene3D" id="3.40.50.1820">
    <property type="entry name" value="alpha/beta hydrolase"/>
    <property type="match status" value="1"/>
</dbReference>
<dbReference type="PANTHER" id="PTHR45527:SF1">
    <property type="entry name" value="FATTY ACID SYNTHASE"/>
    <property type="match status" value="1"/>
</dbReference>
<dbReference type="InterPro" id="IPR020806">
    <property type="entry name" value="PKS_PP-bd"/>
</dbReference>
<dbReference type="NCBIfam" id="NF003417">
    <property type="entry name" value="PRK04813.1"/>
    <property type="match status" value="3"/>
</dbReference>
<dbReference type="InterPro" id="IPR045851">
    <property type="entry name" value="AMP-bd_C_sf"/>
</dbReference>
<dbReference type="InterPro" id="IPR025110">
    <property type="entry name" value="AMP-bd_C"/>
</dbReference>
<dbReference type="InterPro" id="IPR029058">
    <property type="entry name" value="AB_hydrolase_fold"/>
</dbReference>
<dbReference type="Gene3D" id="3.40.50.12780">
    <property type="entry name" value="N-terminal domain of ligase-like"/>
    <property type="match status" value="3"/>
</dbReference>
<dbReference type="NCBIfam" id="TIGR01733">
    <property type="entry name" value="AA-adenyl-dom"/>
    <property type="match status" value="3"/>
</dbReference>
<dbReference type="InterPro" id="IPR042099">
    <property type="entry name" value="ANL_N_sf"/>
</dbReference>
<accession>A0ABT8CBV7</accession>
<dbReference type="InterPro" id="IPR009081">
    <property type="entry name" value="PP-bd_ACP"/>
</dbReference>
<comment type="cofactor">
    <cofactor evidence="1">
        <name>pantetheine 4'-phosphate</name>
        <dbReference type="ChEBI" id="CHEBI:47942"/>
    </cofactor>
</comment>
<feature type="domain" description="Carrier" evidence="4">
    <location>
        <begin position="518"/>
        <end position="593"/>
    </location>
</feature>
<dbReference type="CDD" id="cd19531">
    <property type="entry name" value="LCL_NRPS-like"/>
    <property type="match status" value="2"/>
</dbReference>
<feature type="domain" description="Carrier" evidence="4">
    <location>
        <begin position="1558"/>
        <end position="1633"/>
    </location>
</feature>
<dbReference type="Pfam" id="PF00550">
    <property type="entry name" value="PP-binding"/>
    <property type="match status" value="3"/>
</dbReference>
<dbReference type="SUPFAM" id="SSF47336">
    <property type="entry name" value="ACP-like"/>
    <property type="match status" value="3"/>
</dbReference>
<dbReference type="SUPFAM" id="SSF52777">
    <property type="entry name" value="CoA-dependent acyltransferases"/>
    <property type="match status" value="4"/>
</dbReference>
<evidence type="ECO:0000256" key="3">
    <source>
        <dbReference type="ARBA" id="ARBA00022553"/>
    </source>
</evidence>
<dbReference type="InterPro" id="IPR001242">
    <property type="entry name" value="Condensation_dom"/>
</dbReference>
<dbReference type="SMART" id="SM00823">
    <property type="entry name" value="PKS_PP"/>
    <property type="match status" value="3"/>
</dbReference>
<dbReference type="RefSeq" id="WP_163385301.1">
    <property type="nucleotide sequence ID" value="NZ_JAUFQS010000041.1"/>
</dbReference>
<dbReference type="Gene3D" id="3.30.559.10">
    <property type="entry name" value="Chloramphenicol acetyltransferase-like domain"/>
    <property type="match status" value="2"/>
</dbReference>
<dbReference type="InterPro" id="IPR023213">
    <property type="entry name" value="CAT-like_dom_sf"/>
</dbReference>
<dbReference type="Gene3D" id="1.10.1200.10">
    <property type="entry name" value="ACP-like"/>
    <property type="match status" value="3"/>
</dbReference>
<evidence type="ECO:0000256" key="2">
    <source>
        <dbReference type="ARBA" id="ARBA00022450"/>
    </source>
</evidence>
<dbReference type="PROSITE" id="PS00455">
    <property type="entry name" value="AMP_BINDING"/>
    <property type="match status" value="3"/>
</dbReference>
<sequence>MKGKDFLGEMDRKLVAGPRTLTDLFRLQVKNSPLQQAVKEGIHGYTYEQLESLSNKISCFLQDPEFTHQALIPVSMGRSYRYIATILGILKSGKAFVPLNPDWPEQRKRTILKQLGSEVLLTDGKEVHLRSDDSQISVYSYEKTLEIENEELLPFPQVNQESLAYIIFTSGSTGEPKGVMVSQRQLFNATQSRIDHYACIPHLLLIPPLTFDASLAAIFWPLCTGGSLVISSISSIQDVDLLPGLLQGTDTLLCVPAFYRFLLDLDVFQGHHFERVILGGESLPEDLAASHFGTMKEVRLYNEYGPTEATIWSTVEEVKPDQGPITIGMPVSGVRCYVLDQDKNMLPKGAPGELFIGGGQVSQGYWKDPGLTAARFLPDPFSKEKGAKMYATGDQVRLLPDGSFVFEGRKDRQIKFQGNRIDLSEIEKALSDTGEVKEAIALLSKPTGAPDQIVLFVVPKGKLNPDTCKQRLVQRLPAYMLPGEIQIRDRFPLTENGKVDQAALLAGMAADRNKRGSKTFAPELQYLKDAFEHVLGVNAIDPLRSFFEIGGNSLAAMRLAAHLNKEHGYKISVADIFEYPTISDLHGFLQKSMAEEPEESVSTGTFSKEPVSAVSSAQKSLWLVDQLEGSLAYHLPVAYLLNGRLDPKVLEDAIRAVLKKHESLRTCISGIDQVTRKSEKDWSLVISEDSGKHFSIAHYQEKFVPFFQSPFDLKSDFMIRGMLVTDRKNTHALGLVFHHIAFDDYSMKVFLRELSDNYRQLLSGEKLDRELLSEDYLTLIRQQEDLINQPEFKTGMAYWKEALAGSETLKLPKENKKTSSPVREVGILRFEMDKDEIGPLVKLGEGNQATLFMTFLAVFKVLLYRYSNQRDISVGSPILNRDLPGSEEMIGYFINTLPLRSRINPEDAFSTFLQQIRKEVLMALKFSQIPLIKLVEAFASGDRDRKPFFNTLFVMHQGTADAGNLQIPGVEVRNLETDPLAAKYDLTLTLSGDANRLSGTLEYDRGLFSPETMLRMRDHFRRLVKVIPEQPQLPIKRQELLSRKEIEELSGRNNYNPEGSYRSFFDRYDEQVRKVGNSTALLVGKDSVDFRVLDQQANQIATWLKREGVNKGDHVILLVQRDQEMVAAMLGIWKVGAVYVPVDPAYPKERINFILADCGAKFLVSDEESVGITDLAGNNGKLLLIEEAYLENPTKNLEGIAFDPDQRAYVIYTSGSTGKPKGVALTHGNLAAFLDWCGREFKPESFGLMYAATSMCFDLSIFELFFPLAYGKPIRILQNGLQIPEYLPGDKDVLINTVPSLMQKLLEERVDLSSVSLLNMAGEPIPQQVLNMLDLEKISVRNLYGPTEDTTYSTCEKIQVGETLSIGRPIEGSYAYILNQDLQPCPVGVPGEIYLGGKGLAEGYLNRPGLTAEKFIPDPLETANGDLIYKTGDMGVWNGDGKIQFLGRLDNQVKFNGFRIELDEVASVLQSIEGVKNAVAVLQIGSSGEQVLTGFVTGDKPLDTKELIDQVRKVLPSYMVPSRLQFLEKFPLSPNGKVDRKQLERTAVSQIEEDDFEAPATLLESNLLDLWRKVLQSDTPGIKDDFFLSGGNSLLAIRLIGRIKESLEFEVSISELFARPTVSELAEFIKEKEHKEVENTRILPFRPRPDIIPLSFGQESLWLTDKLEGSNQYHIPLLLKLKGETRSDVLQEAIKSILERHEVLRTVIREQGEHTWQQVLPVLGWELLESAENPPSDPFRLPQEDMAEFLERPFDLGKDFMIRAKKYYLNPDECLLLVVVHHIAFDGWSIPVFIKELFALVKAEKTGESLFLPHLKIQYADYALWQRNRLSESALEKKLLYWKEKLKGVQALNLFGGGEHVHQRTHEGGTLDFFIDGKQRKDMLRLGKSLGLSPFMILLAVFKSLMERNSGQQDLCVGTAMGGRKQVEAEPLIGYFVNPLPIRSTVNPEESFKEILLEVKKNTLEAFDHQDVPFEKIVAATAQRRQFGVNPLFQVMFVMEYGNEDLNRAEGFSMEVMPFAQTSSKFDLTFLVKEESHGIRIRIEYSKDLFDAERIETMAKQYKQILGAGLANTGQKLSQLLPEQLFQGIGKIELLSAIRSRYAPIQQHIEAVVSRHGDKTAVFFGQQEMTFDELNIRANQLAGYLLERGLRKGQIVGIVLERSPEFLVSILGILKAGGAYLPIDTGYPDHRIDYMLDDSCTFFITGMDVIRKSKTQVEKIVWEDFLNKHKDFSSENPGIESVPEDPAYIIYTSGTTGRPKGVVLEHLNLFNFVSVVKEHPGISAKDKVLSISSVSFDIALLETLVSLAFGAQVVVVDKDQRKDPQFIINELEKREITIMFATPSHWKLLLEGGWNQSFDNLRMISGGEPLERKLADRLLPLCAELWNVYGPTETTVYATIKRVQNSEEEITVGKPVLNTQILIMDKFGNPVQKGRKGEIHIAGHGVGKGYLNQPELTKEKFTERRIGDEMPVRVYKSGDLGWINALDELVVSGRLDHQVKIRGYRIELAEVESVIRQLEGVTEAIVKVRKDEHGQGFLTAYLSLDQKVPSNIQEWQYPDADWVRAWKDQLAQTLSDYMIPTDFIWMKAFPLLENGKVNRNALPDPDRRKVPVSKMSEEVLDPEEKLVANIWKAALGLSSIHKKDNFFEIGGHSLTAVKVMVQLEKVYGIRLPLSVLFKYPTIQKLSQAIKSGVLGDSEWRSLVAIKKTGSKPPLYIVHGGGLNILPFYAVAREMDKEQPVFGIQAKGLDGVEQPLHTVEAIASQYLAEILQQNPDGPYFLAGYSLGGIIAFEMASQLKKMGKSVGKLVFFDTYAFQSDHHESLSIRFRNKIRHFLGKRKFDVELLIHHSSIFKRIKKASFEKKLNKIKQRFRPEPEKAESSLLKTYKRVEFVYKEACRDYKINYYDGTIDLIKAKIASGYLPDKEGFGWKPHARELRVWEAEGEHITMLSPPNDTSFARLLQHVLDQKNKK</sequence>
<evidence type="ECO:0000259" key="4">
    <source>
        <dbReference type="PROSITE" id="PS50075"/>
    </source>
</evidence>
<dbReference type="InterPro" id="IPR001031">
    <property type="entry name" value="Thioesterase"/>
</dbReference>
<protein>
    <submittedName>
        <fullName evidence="5">Amino acid adenylation domain-containing protein</fullName>
    </submittedName>
</protein>
<dbReference type="Pfam" id="PF00975">
    <property type="entry name" value="Thioesterase"/>
    <property type="match status" value="1"/>
</dbReference>
<keyword evidence="3" id="KW-0597">Phosphoprotein</keyword>
<dbReference type="Pfam" id="PF00501">
    <property type="entry name" value="AMP-binding"/>
    <property type="match status" value="3"/>
</dbReference>
<evidence type="ECO:0000256" key="1">
    <source>
        <dbReference type="ARBA" id="ARBA00001957"/>
    </source>
</evidence>
<reference evidence="6" key="1">
    <citation type="journal article" date="2019" name="Int. J. Syst. Evol. Microbiol.">
        <title>The Global Catalogue of Microorganisms (GCM) 10K type strain sequencing project: providing services to taxonomists for standard genome sequencing and annotation.</title>
        <authorList>
            <consortium name="The Broad Institute Genomics Platform"/>
            <consortium name="The Broad Institute Genome Sequencing Center for Infectious Disease"/>
            <person name="Wu L."/>
            <person name="Ma J."/>
        </authorList>
    </citation>
    <scope>NUCLEOTIDE SEQUENCE [LARGE SCALE GENOMIC DNA]</scope>
    <source>
        <strain evidence="6">CECT 7706</strain>
    </source>
</reference>
<keyword evidence="6" id="KW-1185">Reference proteome</keyword>
<dbReference type="PANTHER" id="PTHR45527">
    <property type="entry name" value="NONRIBOSOMAL PEPTIDE SYNTHETASE"/>
    <property type="match status" value="1"/>
</dbReference>
<dbReference type="CDD" id="cd05930">
    <property type="entry name" value="A_NRPS"/>
    <property type="match status" value="2"/>
</dbReference>
<dbReference type="Gene3D" id="3.30.300.30">
    <property type="match status" value="3"/>
</dbReference>
<dbReference type="PROSITE" id="PS50075">
    <property type="entry name" value="CARRIER"/>
    <property type="match status" value="3"/>
</dbReference>
<dbReference type="InterPro" id="IPR000873">
    <property type="entry name" value="AMP-dep_synth/lig_dom"/>
</dbReference>
<dbReference type="EMBL" id="JAUFQS010000041">
    <property type="protein sequence ID" value="MDN3689562.1"/>
    <property type="molecule type" value="Genomic_DNA"/>
</dbReference>
<feature type="domain" description="Carrier" evidence="4">
    <location>
        <begin position="2618"/>
        <end position="2693"/>
    </location>
</feature>
<dbReference type="Gene3D" id="3.30.559.30">
    <property type="entry name" value="Nonribosomal peptide synthetase, condensation domain"/>
    <property type="match status" value="2"/>
</dbReference>
<gene>
    <name evidence="5" type="ORF">QWZ15_17190</name>
</gene>
<dbReference type="InterPro" id="IPR036736">
    <property type="entry name" value="ACP-like_sf"/>
</dbReference>
<proteinExistence type="predicted"/>
<comment type="caution">
    <text evidence="5">The sequence shown here is derived from an EMBL/GenBank/DDBJ whole genome shotgun (WGS) entry which is preliminary data.</text>
</comment>
<dbReference type="InterPro" id="IPR006162">
    <property type="entry name" value="Ppantetheine_attach_site"/>
</dbReference>
<dbReference type="Pfam" id="PF13193">
    <property type="entry name" value="AMP-binding_C"/>
    <property type="match status" value="2"/>
</dbReference>
<dbReference type="Pfam" id="PF00668">
    <property type="entry name" value="Condensation"/>
    <property type="match status" value="2"/>
</dbReference>
<dbReference type="InterPro" id="IPR020845">
    <property type="entry name" value="AMP-binding_CS"/>
</dbReference>
<dbReference type="SUPFAM" id="SSF53474">
    <property type="entry name" value="alpha/beta-Hydrolases"/>
    <property type="match status" value="1"/>
</dbReference>
<dbReference type="SUPFAM" id="SSF56801">
    <property type="entry name" value="Acetyl-CoA synthetase-like"/>
    <property type="match status" value="3"/>
</dbReference>
<evidence type="ECO:0000313" key="5">
    <source>
        <dbReference type="EMBL" id="MDN3689562.1"/>
    </source>
</evidence>